<accession>A0ACA9NFB5</accession>
<gene>
    <name evidence="1" type="ORF">ACOLOM_LOCUS8247</name>
</gene>
<comment type="caution">
    <text evidence="1">The sequence shown here is derived from an EMBL/GenBank/DDBJ whole genome shotgun (WGS) entry which is preliminary data.</text>
</comment>
<name>A0ACA9NFB5_9GLOM</name>
<organism evidence="1 2">
    <name type="scientific">Acaulospora colombiana</name>
    <dbReference type="NCBI Taxonomy" id="27376"/>
    <lineage>
        <taxon>Eukaryota</taxon>
        <taxon>Fungi</taxon>
        <taxon>Fungi incertae sedis</taxon>
        <taxon>Mucoromycota</taxon>
        <taxon>Glomeromycotina</taxon>
        <taxon>Glomeromycetes</taxon>
        <taxon>Diversisporales</taxon>
        <taxon>Acaulosporaceae</taxon>
        <taxon>Acaulospora</taxon>
    </lineage>
</organism>
<reference evidence="1" key="1">
    <citation type="submission" date="2021-06" db="EMBL/GenBank/DDBJ databases">
        <authorList>
            <person name="Kallberg Y."/>
            <person name="Tangrot J."/>
            <person name="Rosling A."/>
        </authorList>
    </citation>
    <scope>NUCLEOTIDE SEQUENCE</scope>
    <source>
        <strain evidence="1">CL356</strain>
    </source>
</reference>
<sequence>MTTLEIELYNLQAQIWPSSGKHIMAQYDDDSIVVYQAFNDSIADYAILAIEMSLEGFASILSGCVPSSFRASSYKEERDWKAALQTSSLRLQWDPDHDLQGRKLARKAIQLGISGETLVKRYSNEWILSIEDITEFVKEQYSFVKDGKLEMVWTPKERTFEVKDEHIRRNLGMDLDENPE</sequence>
<dbReference type="EMBL" id="CAJVPT010020821">
    <property type="protein sequence ID" value="CAG8650999.1"/>
    <property type="molecule type" value="Genomic_DNA"/>
</dbReference>
<proteinExistence type="predicted"/>
<evidence type="ECO:0000313" key="2">
    <source>
        <dbReference type="Proteomes" id="UP000789525"/>
    </source>
</evidence>
<dbReference type="Proteomes" id="UP000789525">
    <property type="component" value="Unassembled WGS sequence"/>
</dbReference>
<keyword evidence="2" id="KW-1185">Reference proteome</keyword>
<evidence type="ECO:0000313" key="1">
    <source>
        <dbReference type="EMBL" id="CAG8650999.1"/>
    </source>
</evidence>
<protein>
    <submittedName>
        <fullName evidence="1">3369_t:CDS:1</fullName>
    </submittedName>
</protein>